<name>A0A554VH09_9FLAO</name>
<dbReference type="EMBL" id="VLNR01000041">
    <property type="protein sequence ID" value="TSE06748.1"/>
    <property type="molecule type" value="Genomic_DNA"/>
</dbReference>
<evidence type="ECO:0000313" key="2">
    <source>
        <dbReference type="EMBL" id="TSE06748.1"/>
    </source>
</evidence>
<gene>
    <name evidence="2" type="ORF">FOF46_18200</name>
</gene>
<keyword evidence="3" id="KW-1185">Reference proteome</keyword>
<feature type="domain" description="Serine aminopeptidase S33" evidence="1">
    <location>
        <begin position="44"/>
        <end position="158"/>
    </location>
</feature>
<dbReference type="Pfam" id="PF12146">
    <property type="entry name" value="Hydrolase_4"/>
    <property type="match status" value="1"/>
</dbReference>
<dbReference type="OrthoDB" id="63241at2"/>
<reference evidence="2 3" key="1">
    <citation type="submission" date="2019-07" db="EMBL/GenBank/DDBJ databases">
        <title>The draft genome sequence of Aquimarina algiphila M91.</title>
        <authorList>
            <person name="Meng X."/>
        </authorList>
    </citation>
    <scope>NUCLEOTIDE SEQUENCE [LARGE SCALE GENOMIC DNA]</scope>
    <source>
        <strain evidence="2 3">M91</strain>
    </source>
</reference>
<sequence>MKHICTLFLMFFVCYTYSQQTITYKATDGINITADFYKANGSDQFIILFHQAGWSRGEYKEIAPKLNALDYNCLAVDQRSGGAVNGVQNETNAMAKKKGKKTEFVDAFQDLEASIAYVKETYHPKKLVIWGSSYSSSLVLKYVGEYPDGINGVLSFSPGEYFEDKKFITKSASHIKIPVFITSAQNEKKSWSTIYDAIPSTKKHFFLPKTKGNHGSRALWAKFSDHDEYWQAVKSFLETI</sequence>
<dbReference type="Proteomes" id="UP000318833">
    <property type="component" value="Unassembled WGS sequence"/>
</dbReference>
<protein>
    <submittedName>
        <fullName evidence="2">Alpha/beta hydrolase</fullName>
    </submittedName>
</protein>
<evidence type="ECO:0000259" key="1">
    <source>
        <dbReference type="Pfam" id="PF12146"/>
    </source>
</evidence>
<dbReference type="InterPro" id="IPR029058">
    <property type="entry name" value="AB_hydrolase_fold"/>
</dbReference>
<dbReference type="GO" id="GO:0016787">
    <property type="term" value="F:hydrolase activity"/>
    <property type="evidence" value="ECO:0007669"/>
    <property type="project" value="UniProtKB-KW"/>
</dbReference>
<keyword evidence="2" id="KW-0378">Hydrolase</keyword>
<accession>A0A554VH09</accession>
<dbReference type="RefSeq" id="WP_143917442.1">
    <property type="nucleotide sequence ID" value="NZ_CANLFO010000009.1"/>
</dbReference>
<evidence type="ECO:0000313" key="3">
    <source>
        <dbReference type="Proteomes" id="UP000318833"/>
    </source>
</evidence>
<dbReference type="InterPro" id="IPR022742">
    <property type="entry name" value="Hydrolase_4"/>
</dbReference>
<dbReference type="Gene3D" id="3.40.50.1820">
    <property type="entry name" value="alpha/beta hydrolase"/>
    <property type="match status" value="1"/>
</dbReference>
<comment type="caution">
    <text evidence="2">The sequence shown here is derived from an EMBL/GenBank/DDBJ whole genome shotgun (WGS) entry which is preliminary data.</text>
</comment>
<organism evidence="2 3">
    <name type="scientific">Aquimarina algiphila</name>
    <dbReference type="NCBI Taxonomy" id="2047982"/>
    <lineage>
        <taxon>Bacteria</taxon>
        <taxon>Pseudomonadati</taxon>
        <taxon>Bacteroidota</taxon>
        <taxon>Flavobacteriia</taxon>
        <taxon>Flavobacteriales</taxon>
        <taxon>Flavobacteriaceae</taxon>
        <taxon>Aquimarina</taxon>
    </lineage>
</organism>
<proteinExistence type="predicted"/>
<dbReference type="SUPFAM" id="SSF53474">
    <property type="entry name" value="alpha/beta-Hydrolases"/>
    <property type="match status" value="1"/>
</dbReference>
<dbReference type="AlphaFoldDB" id="A0A554VH09"/>